<dbReference type="InterPro" id="IPR040361">
    <property type="entry name" value="TPD1"/>
</dbReference>
<dbReference type="PANTHER" id="PTHR33184:SF72">
    <property type="entry name" value="BETA-1,3-N-ACETYLGLUCOSAMINYLTRANSFERASE FAMILY PROTEIN"/>
    <property type="match status" value="1"/>
</dbReference>
<evidence type="ECO:0000313" key="2">
    <source>
        <dbReference type="Proteomes" id="UP000447434"/>
    </source>
</evidence>
<gene>
    <name evidence="1" type="ORF">Lalb_Chr13g0294691</name>
</gene>
<dbReference type="Proteomes" id="UP000447434">
    <property type="component" value="Chromosome 13"/>
</dbReference>
<organism evidence="1 2">
    <name type="scientific">Lupinus albus</name>
    <name type="common">White lupine</name>
    <name type="synonym">Lupinus termis</name>
    <dbReference type="NCBI Taxonomy" id="3870"/>
    <lineage>
        <taxon>Eukaryota</taxon>
        <taxon>Viridiplantae</taxon>
        <taxon>Streptophyta</taxon>
        <taxon>Embryophyta</taxon>
        <taxon>Tracheophyta</taxon>
        <taxon>Spermatophyta</taxon>
        <taxon>Magnoliopsida</taxon>
        <taxon>eudicotyledons</taxon>
        <taxon>Gunneridae</taxon>
        <taxon>Pentapetalae</taxon>
        <taxon>rosids</taxon>
        <taxon>fabids</taxon>
        <taxon>Fabales</taxon>
        <taxon>Fabaceae</taxon>
        <taxon>Papilionoideae</taxon>
        <taxon>50 kb inversion clade</taxon>
        <taxon>genistoids sensu lato</taxon>
        <taxon>core genistoids</taxon>
        <taxon>Genisteae</taxon>
        <taxon>Lupinus</taxon>
    </lineage>
</organism>
<protein>
    <submittedName>
        <fullName evidence="1">Uncharacterized protein</fullName>
    </submittedName>
</protein>
<accession>A0A6A4PI87</accession>
<proteinExistence type="predicted"/>
<dbReference type="Pfam" id="PF24068">
    <property type="entry name" value="TPD1_C"/>
    <property type="match status" value="1"/>
</dbReference>
<evidence type="ECO:0000313" key="1">
    <source>
        <dbReference type="EMBL" id="KAE9601146.1"/>
    </source>
</evidence>
<dbReference type="AlphaFoldDB" id="A0A6A4PI87"/>
<dbReference type="OrthoDB" id="603213at2759"/>
<reference evidence="2" key="1">
    <citation type="journal article" date="2020" name="Nat. Commun.">
        <title>Genome sequence of the cluster root forming white lupin.</title>
        <authorList>
            <person name="Hufnagel B."/>
            <person name="Marques A."/>
            <person name="Soriano A."/>
            <person name="Marques L."/>
            <person name="Divol F."/>
            <person name="Doumas P."/>
            <person name="Sallet E."/>
            <person name="Mancinotti D."/>
            <person name="Carrere S."/>
            <person name="Marande W."/>
            <person name="Arribat S."/>
            <person name="Keller J."/>
            <person name="Huneau C."/>
            <person name="Blein T."/>
            <person name="Aime D."/>
            <person name="Laguerre M."/>
            <person name="Taylor J."/>
            <person name="Schubert V."/>
            <person name="Nelson M."/>
            <person name="Geu-Flores F."/>
            <person name="Crespi M."/>
            <person name="Gallardo-Guerrero K."/>
            <person name="Delaux P.-M."/>
            <person name="Salse J."/>
            <person name="Berges H."/>
            <person name="Guyot R."/>
            <person name="Gouzy J."/>
            <person name="Peret B."/>
        </authorList>
    </citation>
    <scope>NUCLEOTIDE SEQUENCE [LARGE SCALE GENOMIC DNA]</scope>
    <source>
        <strain evidence="2">cv. Amiga</strain>
    </source>
</reference>
<comment type="caution">
    <text evidence="1">The sequence shown here is derived from an EMBL/GenBank/DDBJ whole genome shotgun (WGS) entry which is preliminary data.</text>
</comment>
<dbReference type="EMBL" id="WOCE01000013">
    <property type="protein sequence ID" value="KAE9601146.1"/>
    <property type="molecule type" value="Genomic_DNA"/>
</dbReference>
<sequence>MASTINIVSTLLFLCFISQGYGLLCSFNDISIKQSQTGAKIKGKPEWFVSITNKCDCVQVNVKLNCQGFQTVQKIDPSILMVLGNDECLLNFGNALYNDPITFKYAWDKPFPLNPVSSELDCYR</sequence>
<keyword evidence="2" id="KW-1185">Reference proteome</keyword>
<dbReference type="PANTHER" id="PTHR33184">
    <property type="entry name" value="PROTEIN TAPETUM DETERMINANT 1-LIKE-RELATED"/>
    <property type="match status" value="1"/>
</dbReference>
<name>A0A6A4PI87_LUPAL</name>
<dbReference type="GO" id="GO:0001709">
    <property type="term" value="P:cell fate determination"/>
    <property type="evidence" value="ECO:0007669"/>
    <property type="project" value="TreeGrafter"/>
</dbReference>